<dbReference type="RefSeq" id="WP_209995456.1">
    <property type="nucleotide sequence ID" value="NZ_BAAAJY010000006.1"/>
</dbReference>
<evidence type="ECO:0000313" key="6">
    <source>
        <dbReference type="Proteomes" id="UP001296993"/>
    </source>
</evidence>
<name>A0ABS4X8F1_9MICC</name>
<gene>
    <name evidence="5" type="ORF">JOF47_000261</name>
</gene>
<dbReference type="InterPro" id="IPR001638">
    <property type="entry name" value="Solute-binding_3/MltF_N"/>
</dbReference>
<dbReference type="PANTHER" id="PTHR35841">
    <property type="entry name" value="PHOSPHONATES-BINDING PERIPLASMIC PROTEIN"/>
    <property type="match status" value="1"/>
</dbReference>
<dbReference type="SMART" id="SM00062">
    <property type="entry name" value="PBPb"/>
    <property type="match status" value="1"/>
</dbReference>
<comment type="caution">
    <text evidence="5">The sequence shown here is derived from an EMBL/GenBank/DDBJ whole genome shotgun (WGS) entry which is preliminary data.</text>
</comment>
<proteinExistence type="inferred from homology"/>
<feature type="chain" id="PRO_5045170881" evidence="3">
    <location>
        <begin position="26"/>
        <end position="306"/>
    </location>
</feature>
<dbReference type="PANTHER" id="PTHR35841:SF1">
    <property type="entry name" value="PHOSPHONATES-BINDING PERIPLASMIC PROTEIN"/>
    <property type="match status" value="1"/>
</dbReference>
<evidence type="ECO:0000256" key="3">
    <source>
        <dbReference type="SAM" id="SignalP"/>
    </source>
</evidence>
<dbReference type="EMBL" id="JAGIOF010000001">
    <property type="protein sequence ID" value="MBP2384750.1"/>
    <property type="molecule type" value="Genomic_DNA"/>
</dbReference>
<dbReference type="NCBIfam" id="TIGR01098">
    <property type="entry name" value="3A0109s03R"/>
    <property type="match status" value="1"/>
</dbReference>
<organism evidence="5 6">
    <name type="scientific">Paeniglutamicibacter kerguelensis</name>
    <dbReference type="NCBI Taxonomy" id="254788"/>
    <lineage>
        <taxon>Bacteria</taxon>
        <taxon>Bacillati</taxon>
        <taxon>Actinomycetota</taxon>
        <taxon>Actinomycetes</taxon>
        <taxon>Micrococcales</taxon>
        <taxon>Micrococcaceae</taxon>
        <taxon>Paeniglutamicibacter</taxon>
    </lineage>
</organism>
<dbReference type="Gene3D" id="3.40.190.10">
    <property type="entry name" value="Periplasmic binding protein-like II"/>
    <property type="match status" value="2"/>
</dbReference>
<accession>A0ABS4X8F1</accession>
<keyword evidence="2 3" id="KW-0732">Signal</keyword>
<evidence type="ECO:0000313" key="5">
    <source>
        <dbReference type="EMBL" id="MBP2384750.1"/>
    </source>
</evidence>
<dbReference type="PROSITE" id="PS51257">
    <property type="entry name" value="PROKAR_LIPOPROTEIN"/>
    <property type="match status" value="1"/>
</dbReference>
<feature type="signal peptide" evidence="3">
    <location>
        <begin position="1"/>
        <end position="25"/>
    </location>
</feature>
<dbReference type="CDD" id="cd01071">
    <property type="entry name" value="PBP2_PhnD_like"/>
    <property type="match status" value="1"/>
</dbReference>
<dbReference type="InterPro" id="IPR005770">
    <property type="entry name" value="PhnD"/>
</dbReference>
<sequence>MRLSRTLALSLATLAAFTMVGCSSAETPAKADAQASSFCPNGELKFGIEPFEDPSKLEPAYNVLAAALGKELNCKVEVQVVEDYAAEVLSMRNGKLDIGQFGPMGYVFASTKANAEPLVSFGTADGKLSSYTAGIWVPKDSPIKSIDDLRGKDLALGSVGSTSGDVLPRFGLKKAGIAEDELNMNYAGGHPEALIALTKGTVDAAQINSQTLASAQEAGNFDPANFRQVWESEAIPNDPITVSADANPAFKSAVKDALLNLAPADIEAVGKFLDVSPAGGMVEVSKETYSPLFDLASTMGLTEDDI</sequence>
<dbReference type="Proteomes" id="UP001296993">
    <property type="component" value="Unassembled WGS sequence"/>
</dbReference>
<protein>
    <submittedName>
        <fullName evidence="5">Phosphonate transport system substrate-binding protein</fullName>
    </submittedName>
</protein>
<keyword evidence="6" id="KW-1185">Reference proteome</keyword>
<reference evidence="5 6" key="1">
    <citation type="submission" date="2021-03" db="EMBL/GenBank/DDBJ databases">
        <title>Sequencing the genomes of 1000 actinobacteria strains.</title>
        <authorList>
            <person name="Klenk H.-P."/>
        </authorList>
    </citation>
    <scope>NUCLEOTIDE SEQUENCE [LARGE SCALE GENOMIC DNA]</scope>
    <source>
        <strain evidence="5 6">DSM 15797</strain>
    </source>
</reference>
<dbReference type="SUPFAM" id="SSF53850">
    <property type="entry name" value="Periplasmic binding protein-like II"/>
    <property type="match status" value="1"/>
</dbReference>
<comment type="similarity">
    <text evidence="1">Belongs to the phosphate/phosphite/phosphonate binding protein family.</text>
</comment>
<evidence type="ECO:0000256" key="2">
    <source>
        <dbReference type="ARBA" id="ARBA00022729"/>
    </source>
</evidence>
<evidence type="ECO:0000259" key="4">
    <source>
        <dbReference type="SMART" id="SM00062"/>
    </source>
</evidence>
<evidence type="ECO:0000256" key="1">
    <source>
        <dbReference type="ARBA" id="ARBA00007162"/>
    </source>
</evidence>
<feature type="domain" description="Solute-binding protein family 3/N-terminal" evidence="4">
    <location>
        <begin position="43"/>
        <end position="276"/>
    </location>
</feature>
<dbReference type="Pfam" id="PF12974">
    <property type="entry name" value="Phosphonate-bd"/>
    <property type="match status" value="1"/>
</dbReference>